<evidence type="ECO:0000313" key="1">
    <source>
        <dbReference type="EMBL" id="OUS40842.1"/>
    </source>
</evidence>
<name>A0A1Y5I0T5_OLEAN</name>
<gene>
    <name evidence="1" type="ORF">A9R00_03955</name>
</gene>
<proteinExistence type="predicted"/>
<dbReference type="AlphaFoldDB" id="A0A1Y5I0T5"/>
<dbReference type="Gene3D" id="2.30.110.20">
    <property type="entry name" value="Hcp1-like"/>
    <property type="match status" value="1"/>
</dbReference>
<dbReference type="SUPFAM" id="SSF141452">
    <property type="entry name" value="Hcp1-like"/>
    <property type="match status" value="1"/>
</dbReference>
<accession>A0A1Y5I0T5</accession>
<dbReference type="InterPro" id="IPR036624">
    <property type="entry name" value="Hcp1-lik_sf"/>
</dbReference>
<evidence type="ECO:0000313" key="2">
    <source>
        <dbReference type="Proteomes" id="UP000227088"/>
    </source>
</evidence>
<protein>
    <submittedName>
        <fullName evidence="1">Hcp1 family type VI secretion system effector</fullName>
    </submittedName>
</protein>
<dbReference type="EMBL" id="MABE01000231">
    <property type="protein sequence ID" value="OUS40842.1"/>
    <property type="molecule type" value="Genomic_DNA"/>
</dbReference>
<dbReference type="InterPro" id="IPR053165">
    <property type="entry name" value="HSI-I_assembly_Hcp1"/>
</dbReference>
<organism evidence="1 2">
    <name type="scientific">Oleispira antarctica</name>
    <dbReference type="NCBI Taxonomy" id="188908"/>
    <lineage>
        <taxon>Bacteria</taxon>
        <taxon>Pseudomonadati</taxon>
        <taxon>Pseudomonadota</taxon>
        <taxon>Gammaproteobacteria</taxon>
        <taxon>Oceanospirillales</taxon>
        <taxon>Oceanospirillaceae</taxon>
        <taxon>Oleispira</taxon>
    </lineage>
</organism>
<dbReference type="PANTHER" id="PTHR36152:SF5">
    <property type="entry name" value="PROTEIN HCP1"/>
    <property type="match status" value="1"/>
</dbReference>
<dbReference type="PANTHER" id="PTHR36152">
    <property type="entry name" value="CYTOPLASMIC PROTEIN-RELATED"/>
    <property type="match status" value="1"/>
</dbReference>
<dbReference type="Proteomes" id="UP000227088">
    <property type="component" value="Unassembled WGS sequence"/>
</dbReference>
<sequence>MASDMFIKIGSIKGESKDSVHADEIDILSWDWGMSQSGSMHVGGGGGAGRVSVQDLVIVKNVDRSSATLMAHCASGEHVPEVVLTVRKAGKSALEYLKITLKRAIVSNVTVGGAGEISETVTLNFAEYKVEYTPQKEDGSGEAAVETGFNIEKNIAV</sequence>
<comment type="caution">
    <text evidence="1">The sequence shown here is derived from an EMBL/GenBank/DDBJ whole genome shotgun (WGS) entry which is preliminary data.</text>
</comment>
<reference evidence="2" key="1">
    <citation type="journal article" date="2017" name="Proc. Natl. Acad. Sci. U.S.A.">
        <title>Simulation of Deepwater Horizon oil plume reveals substrate specialization within a complex community of hydrocarbon degraders.</title>
        <authorList>
            <person name="Hu P."/>
            <person name="Dubinsky E.A."/>
            <person name="Probst A.J."/>
            <person name="Wang J."/>
            <person name="Sieber C.M.K."/>
            <person name="Tom L.M."/>
            <person name="Gardinali P."/>
            <person name="Banfield J.F."/>
            <person name="Atlas R.M."/>
            <person name="Andersen G.L."/>
        </authorList>
    </citation>
    <scope>NUCLEOTIDE SEQUENCE [LARGE SCALE GENOMIC DNA]</scope>
</reference>
<dbReference type="Pfam" id="PF05638">
    <property type="entry name" value="T6SS_HCP"/>
    <property type="match status" value="1"/>
</dbReference>
<dbReference type="InterPro" id="IPR008514">
    <property type="entry name" value="T6SS_Hcp"/>
</dbReference>